<organism evidence="2 3">
    <name type="scientific">Comamonas sediminis</name>
    <dbReference type="NCBI Taxonomy" id="1783360"/>
    <lineage>
        <taxon>Bacteria</taxon>
        <taxon>Pseudomonadati</taxon>
        <taxon>Pseudomonadota</taxon>
        <taxon>Betaproteobacteria</taxon>
        <taxon>Burkholderiales</taxon>
        <taxon>Comamonadaceae</taxon>
        <taxon>Comamonas</taxon>
    </lineage>
</organism>
<reference evidence="2 3" key="1">
    <citation type="journal article" date="2016" name="Int. J. Syst. Evol. Microbiol.">
        <title>Description of Comamonas sediminis sp. nov., isolated from lagoon sediments.</title>
        <authorList>
            <person name="Subhash Y."/>
            <person name="Bang J.J."/>
            <person name="You T.H."/>
            <person name="Lee S.S."/>
        </authorList>
    </citation>
    <scope>NUCLEOTIDE SEQUENCE [LARGE SCALE GENOMIC DNA]</scope>
    <source>
        <strain evidence="2 3">JCM 31169</strain>
    </source>
</reference>
<feature type="compositionally biased region" description="Polar residues" evidence="1">
    <location>
        <begin position="1"/>
        <end position="12"/>
    </location>
</feature>
<feature type="compositionally biased region" description="Basic and acidic residues" evidence="1">
    <location>
        <begin position="14"/>
        <end position="54"/>
    </location>
</feature>
<accession>A0ABV4B2G9</accession>
<name>A0ABV4B2G9_9BURK</name>
<gene>
    <name evidence="2" type="ORF">AB7A72_11815</name>
</gene>
<evidence type="ECO:0000313" key="2">
    <source>
        <dbReference type="EMBL" id="MEY2251691.1"/>
    </source>
</evidence>
<evidence type="ECO:0008006" key="4">
    <source>
        <dbReference type="Google" id="ProtNLM"/>
    </source>
</evidence>
<evidence type="ECO:0000256" key="1">
    <source>
        <dbReference type="SAM" id="MobiDB-lite"/>
    </source>
</evidence>
<sequence>MTNRQQGFQSPNGEKPEDEAKMQDQLRLPPEHQEREHQDGGDAERERQRQQSQQ</sequence>
<keyword evidence="3" id="KW-1185">Reference proteome</keyword>
<protein>
    <recommendedName>
        <fullName evidence="4">Lana protein</fullName>
    </recommendedName>
</protein>
<proteinExistence type="predicted"/>
<comment type="caution">
    <text evidence="2">The sequence shown here is derived from an EMBL/GenBank/DDBJ whole genome shotgun (WGS) entry which is preliminary data.</text>
</comment>
<dbReference type="Proteomes" id="UP001562178">
    <property type="component" value="Unassembled WGS sequence"/>
</dbReference>
<dbReference type="EMBL" id="JBGBDC010000004">
    <property type="protein sequence ID" value="MEY2251691.1"/>
    <property type="molecule type" value="Genomic_DNA"/>
</dbReference>
<evidence type="ECO:0000313" key="3">
    <source>
        <dbReference type="Proteomes" id="UP001562178"/>
    </source>
</evidence>
<feature type="region of interest" description="Disordered" evidence="1">
    <location>
        <begin position="1"/>
        <end position="54"/>
    </location>
</feature>
<dbReference type="RefSeq" id="WP_312835513.1">
    <property type="nucleotide sequence ID" value="NZ_JBGBDC010000004.1"/>
</dbReference>